<dbReference type="SUPFAM" id="SSF50729">
    <property type="entry name" value="PH domain-like"/>
    <property type="match status" value="1"/>
</dbReference>
<organism>
    <name type="scientific">Culex quinquefasciatus</name>
    <name type="common">Southern house mosquito</name>
    <name type="synonym">Culex pungens</name>
    <dbReference type="NCBI Taxonomy" id="7176"/>
    <lineage>
        <taxon>Eukaryota</taxon>
        <taxon>Metazoa</taxon>
        <taxon>Ecdysozoa</taxon>
        <taxon>Arthropoda</taxon>
        <taxon>Hexapoda</taxon>
        <taxon>Insecta</taxon>
        <taxon>Pterygota</taxon>
        <taxon>Neoptera</taxon>
        <taxon>Endopterygota</taxon>
        <taxon>Diptera</taxon>
        <taxon>Nematocera</taxon>
        <taxon>Culicoidea</taxon>
        <taxon>Culicidae</taxon>
        <taxon>Culicinae</taxon>
        <taxon>Culicini</taxon>
        <taxon>Culex</taxon>
        <taxon>Culex</taxon>
    </lineage>
</organism>
<dbReference type="KEGG" id="cqu:CpipJ_CPIJ016490"/>
<dbReference type="Proteomes" id="UP000002320">
    <property type="component" value="Unassembled WGS sequence"/>
</dbReference>
<dbReference type="GO" id="GO:0042393">
    <property type="term" value="F:histone binding"/>
    <property type="evidence" value="ECO:0007669"/>
    <property type="project" value="TreeGrafter"/>
</dbReference>
<dbReference type="OrthoDB" id="498543at2759"/>
<evidence type="ECO:0000313" key="2">
    <source>
        <dbReference type="EMBL" id="EDS44583.1"/>
    </source>
</evidence>
<evidence type="ECO:0000313" key="3">
    <source>
        <dbReference type="EnsemblMetazoa" id="CPIJ016490-PA"/>
    </source>
</evidence>
<feature type="region of interest" description="Disordered" evidence="1">
    <location>
        <begin position="264"/>
        <end position="314"/>
    </location>
</feature>
<dbReference type="EnsemblMetazoa" id="CPIJ016490-RA">
    <property type="protein sequence ID" value="CPIJ016490-PA"/>
    <property type="gene ID" value="CPIJ016490"/>
</dbReference>
<dbReference type="PANTHER" id="PTHR45849">
    <property type="entry name" value="FACT COMPLEX SUBUNIT SSRP1"/>
    <property type="match status" value="1"/>
</dbReference>
<feature type="compositionally biased region" description="Basic and acidic residues" evidence="1">
    <location>
        <begin position="301"/>
        <end position="314"/>
    </location>
</feature>
<sequence length="314" mass="35481">MPAGESTLDRIHSWSLVQHRQERGHGEFHRNDDAPVNLMEMRFHMPISESADTDPVEAFQEQVMKQTSVIFASGDAIAIFRKIHCLTPRGTTSRCSRASSNCTERRTTLRSRPRQYCSCSCCPKRTTGTRYCHFVGSADQAGPDAIPLLGDAFTDKELKDKYEDKLTMELSVPVYEVLDKIMNRFNIRKLTGVHLPLKNSGCRMLIELKTGTFSSIEKLFDFISSKKLNVKNTDKNAFKQDFANSDNENEPDAYLVRVKAEAKKCDDDDSKESTDEVFSPNQVESLSRSKEDSEGGGGGRLYDEAKKELKEKKK</sequence>
<evidence type="ECO:0000256" key="1">
    <source>
        <dbReference type="SAM" id="MobiDB-lite"/>
    </source>
</evidence>
<gene>
    <name evidence="3" type="primary">6050618</name>
    <name evidence="2" type="ORF">CpipJ_CPIJ016490</name>
</gene>
<reference evidence="3" key="2">
    <citation type="submission" date="2020-05" db="UniProtKB">
        <authorList>
            <consortium name="EnsemblMetazoa"/>
        </authorList>
    </citation>
    <scope>IDENTIFICATION</scope>
    <source>
        <strain evidence="3">JHB</strain>
    </source>
</reference>
<reference evidence="2" key="1">
    <citation type="submission" date="2007-03" db="EMBL/GenBank/DDBJ databases">
        <title>Annotation of Culex pipiens quinquefasciatus.</title>
        <authorList>
            <consortium name="The Broad Institute Genome Sequencing Platform"/>
            <person name="Atkinson P.W."/>
            <person name="Hemingway J."/>
            <person name="Christensen B.M."/>
            <person name="Higgs S."/>
            <person name="Kodira C."/>
            <person name="Hannick L."/>
            <person name="Megy K."/>
            <person name="O'Leary S."/>
            <person name="Pearson M."/>
            <person name="Haas B.J."/>
            <person name="Mauceli E."/>
            <person name="Wortman J.R."/>
            <person name="Lee N.H."/>
            <person name="Guigo R."/>
            <person name="Stanke M."/>
            <person name="Alvarado L."/>
            <person name="Amedeo P."/>
            <person name="Antoine C.H."/>
            <person name="Arensburger P."/>
            <person name="Bidwell S.L."/>
            <person name="Crawford M."/>
            <person name="Camaro F."/>
            <person name="Devon K."/>
            <person name="Engels R."/>
            <person name="Hammond M."/>
            <person name="Howarth C."/>
            <person name="Koehrsen M."/>
            <person name="Lawson D."/>
            <person name="Montgomery P."/>
            <person name="Nene V."/>
            <person name="Nusbaum C."/>
            <person name="Puiu D."/>
            <person name="Romero-Severson J."/>
            <person name="Severson D.W."/>
            <person name="Shumway M."/>
            <person name="Sisk P."/>
            <person name="Stolte C."/>
            <person name="Zeng Q."/>
            <person name="Eisenstadt E."/>
            <person name="Fraser-Liggett C."/>
            <person name="Strausberg R."/>
            <person name="Galagan J."/>
            <person name="Birren B."/>
            <person name="Collins F.H."/>
        </authorList>
    </citation>
    <scope>NUCLEOTIDE SEQUENCE [LARGE SCALE GENOMIC DNA]</scope>
    <source>
        <strain evidence="2">JHB</strain>
    </source>
</reference>
<keyword evidence="4" id="KW-1185">Reference proteome</keyword>
<dbReference type="EMBL" id="DS232670">
    <property type="protein sequence ID" value="EDS44583.1"/>
    <property type="molecule type" value="Genomic_DNA"/>
</dbReference>
<dbReference type="PANTHER" id="PTHR45849:SF1">
    <property type="entry name" value="FACT COMPLEX SUBUNIT SSRP1"/>
    <property type="match status" value="1"/>
</dbReference>
<dbReference type="HOGENOM" id="CLU_886386_0_0_1"/>
<dbReference type="VEuPathDB" id="VectorBase:CPIJ016490"/>
<feature type="compositionally biased region" description="Basic and acidic residues" evidence="1">
    <location>
        <begin position="264"/>
        <end position="274"/>
    </location>
</feature>
<dbReference type="STRING" id="7176.B0XC20"/>
<dbReference type="AlphaFoldDB" id="B0XC20"/>
<dbReference type="GO" id="GO:1902275">
    <property type="term" value="P:regulation of chromatin organization"/>
    <property type="evidence" value="ECO:0007669"/>
    <property type="project" value="TreeGrafter"/>
</dbReference>
<accession>B0XC20</accession>
<dbReference type="Gene3D" id="2.30.29.150">
    <property type="match status" value="1"/>
</dbReference>
<evidence type="ECO:0000313" key="4">
    <source>
        <dbReference type="Proteomes" id="UP000002320"/>
    </source>
</evidence>
<dbReference type="InterPro" id="IPR050454">
    <property type="entry name" value="RTT106/SSRP1_HistChap/FACT"/>
</dbReference>
<dbReference type="eggNOG" id="KOG0526">
    <property type="taxonomic scope" value="Eukaryota"/>
</dbReference>
<name>B0XC20_CULQU</name>
<dbReference type="GO" id="GO:0031491">
    <property type="term" value="F:nucleosome binding"/>
    <property type="evidence" value="ECO:0007669"/>
    <property type="project" value="TreeGrafter"/>
</dbReference>
<protein>
    <submittedName>
        <fullName evidence="2 3">FACT complex subunit Ssrp1</fullName>
    </submittedName>
</protein>
<proteinExistence type="predicted"/>
<dbReference type="InParanoid" id="B0XC20"/>
<dbReference type="VEuPathDB" id="VectorBase:CQUJHB014545"/>
<dbReference type="GO" id="GO:0035101">
    <property type="term" value="C:FACT complex"/>
    <property type="evidence" value="ECO:0007669"/>
    <property type="project" value="TreeGrafter"/>
</dbReference>